<comment type="caution">
    <text evidence="14">The sequence shown here is derived from an EMBL/GenBank/DDBJ whole genome shotgun (WGS) entry which is preliminary data.</text>
</comment>
<feature type="binding site" evidence="12">
    <location>
        <begin position="129"/>
        <end position="133"/>
    </location>
    <ligand>
        <name>UDP-N-acetyl-alpha-D-glucosamine</name>
        <dbReference type="ChEBI" id="CHEBI:57705"/>
    </ligand>
</feature>
<dbReference type="InterPro" id="IPR001986">
    <property type="entry name" value="Enolpyruvate_Tfrase_dom"/>
</dbReference>
<protein>
    <recommendedName>
        <fullName evidence="12">UDP-N-acetylglucosamine 1-carboxyvinyltransferase</fullName>
        <ecNumber evidence="12">2.5.1.7</ecNumber>
    </recommendedName>
    <alternativeName>
        <fullName evidence="12">Enoylpyruvate transferase</fullName>
    </alternativeName>
    <alternativeName>
        <fullName evidence="12">UDP-N-acetylglucosamine enolpyruvyl transferase</fullName>
        <shortName evidence="12">EPT</shortName>
    </alternativeName>
</protein>
<comment type="subcellular location">
    <subcellularLocation>
        <location evidence="1 12">Cytoplasm</location>
    </subcellularLocation>
</comment>
<evidence type="ECO:0000256" key="9">
    <source>
        <dbReference type="ARBA" id="ARBA00023316"/>
    </source>
</evidence>
<evidence type="ECO:0000256" key="4">
    <source>
        <dbReference type="ARBA" id="ARBA00022618"/>
    </source>
</evidence>
<organism evidence="14 15">
    <name type="scientific">Helicobacter aurati</name>
    <dbReference type="NCBI Taxonomy" id="137778"/>
    <lineage>
        <taxon>Bacteria</taxon>
        <taxon>Pseudomonadati</taxon>
        <taxon>Campylobacterota</taxon>
        <taxon>Epsilonproteobacteria</taxon>
        <taxon>Campylobacterales</taxon>
        <taxon>Helicobacteraceae</taxon>
        <taxon>Helicobacter</taxon>
    </lineage>
</organism>
<evidence type="ECO:0000256" key="6">
    <source>
        <dbReference type="ARBA" id="ARBA00022960"/>
    </source>
</evidence>
<evidence type="ECO:0000313" key="15">
    <source>
        <dbReference type="Proteomes" id="UP000256424"/>
    </source>
</evidence>
<accession>A0A3D8J7C1</accession>
<dbReference type="GO" id="GO:0005737">
    <property type="term" value="C:cytoplasm"/>
    <property type="evidence" value="ECO:0007669"/>
    <property type="project" value="UniProtKB-SubCell"/>
</dbReference>
<dbReference type="AlphaFoldDB" id="A0A3D8J7C1"/>
<proteinExistence type="inferred from homology"/>
<dbReference type="GO" id="GO:0019277">
    <property type="term" value="P:UDP-N-acetylgalactosamine biosynthetic process"/>
    <property type="evidence" value="ECO:0007669"/>
    <property type="project" value="InterPro"/>
</dbReference>
<evidence type="ECO:0000256" key="5">
    <source>
        <dbReference type="ARBA" id="ARBA00022679"/>
    </source>
</evidence>
<keyword evidence="15" id="KW-1185">Reference proteome</keyword>
<dbReference type="Gene3D" id="3.65.10.10">
    <property type="entry name" value="Enolpyruvate transferase domain"/>
    <property type="match status" value="2"/>
</dbReference>
<dbReference type="FunFam" id="3.65.10.10:FF:000001">
    <property type="entry name" value="UDP-N-acetylglucosamine 1-carboxyvinyltransferase"/>
    <property type="match status" value="1"/>
</dbReference>
<dbReference type="GO" id="GO:0071555">
    <property type="term" value="P:cell wall organization"/>
    <property type="evidence" value="ECO:0007669"/>
    <property type="project" value="UniProtKB-KW"/>
</dbReference>
<dbReference type="Pfam" id="PF00275">
    <property type="entry name" value="EPSP_synthase"/>
    <property type="match status" value="1"/>
</dbReference>
<comment type="similarity">
    <text evidence="10 12">Belongs to the EPSP synthase family. MurA subfamily.</text>
</comment>
<comment type="function">
    <text evidence="12">Cell wall formation. Adds enolpyruvyl to UDP-N-acetylglucosamine.</text>
</comment>
<evidence type="ECO:0000256" key="11">
    <source>
        <dbReference type="ARBA" id="ARBA00047527"/>
    </source>
</evidence>
<dbReference type="OrthoDB" id="9803760at2"/>
<keyword evidence="6 12" id="KW-0133">Cell shape</keyword>
<feature type="modified residue" description="2-(S-cysteinyl)pyruvic acid O-phosphothioketal" evidence="12">
    <location>
        <position position="124"/>
    </location>
</feature>
<dbReference type="CDD" id="cd01555">
    <property type="entry name" value="UdpNAET"/>
    <property type="match status" value="1"/>
</dbReference>
<dbReference type="NCBIfam" id="NF006873">
    <property type="entry name" value="PRK09369.1"/>
    <property type="match status" value="1"/>
</dbReference>
<dbReference type="RefSeq" id="WP_104763010.1">
    <property type="nucleotide sequence ID" value="NZ_FZPM01000012.1"/>
</dbReference>
<keyword evidence="5 12" id="KW-0808">Transferase</keyword>
<evidence type="ECO:0000256" key="10">
    <source>
        <dbReference type="ARBA" id="ARBA00038367"/>
    </source>
</evidence>
<evidence type="ECO:0000256" key="7">
    <source>
        <dbReference type="ARBA" id="ARBA00022984"/>
    </source>
</evidence>
<comment type="catalytic activity">
    <reaction evidence="11 12">
        <text>phosphoenolpyruvate + UDP-N-acetyl-alpha-D-glucosamine = UDP-N-acetyl-3-O-(1-carboxyvinyl)-alpha-D-glucosamine + phosphate</text>
        <dbReference type="Rhea" id="RHEA:18681"/>
        <dbReference type="ChEBI" id="CHEBI:43474"/>
        <dbReference type="ChEBI" id="CHEBI:57705"/>
        <dbReference type="ChEBI" id="CHEBI:58702"/>
        <dbReference type="ChEBI" id="CHEBI:68483"/>
        <dbReference type="EC" id="2.5.1.7"/>
    </reaction>
</comment>
<evidence type="ECO:0000256" key="1">
    <source>
        <dbReference type="ARBA" id="ARBA00004496"/>
    </source>
</evidence>
<dbReference type="GO" id="GO:0009252">
    <property type="term" value="P:peptidoglycan biosynthetic process"/>
    <property type="evidence" value="ECO:0007669"/>
    <property type="project" value="UniProtKB-UniRule"/>
</dbReference>
<evidence type="ECO:0000256" key="2">
    <source>
        <dbReference type="ARBA" id="ARBA00004752"/>
    </source>
</evidence>
<comment type="caution">
    <text evidence="12">Lacks conserved residue(s) required for the propagation of feature annotation.</text>
</comment>
<feature type="binding site" evidence="12">
    <location>
        <begin position="22"/>
        <end position="23"/>
    </location>
    <ligand>
        <name>phosphoenolpyruvate</name>
        <dbReference type="ChEBI" id="CHEBI:58702"/>
    </ligand>
</feature>
<keyword evidence="8 12" id="KW-0131">Cell cycle</keyword>
<evidence type="ECO:0000313" key="14">
    <source>
        <dbReference type="EMBL" id="RDU73397.1"/>
    </source>
</evidence>
<reference evidence="14 15" key="1">
    <citation type="submission" date="2018-04" db="EMBL/GenBank/DDBJ databases">
        <title>Novel Campyloabacter and Helicobacter Species and Strains.</title>
        <authorList>
            <person name="Mannion A.J."/>
            <person name="Shen Z."/>
            <person name="Fox J.G."/>
        </authorList>
    </citation>
    <scope>NUCLEOTIDE SEQUENCE [LARGE SCALE GENOMIC DNA]</scope>
    <source>
        <strain evidence="14 15">MIT 97-5075</strain>
    </source>
</reference>
<dbReference type="GO" id="GO:0008760">
    <property type="term" value="F:UDP-N-acetylglucosamine 1-carboxyvinyltransferase activity"/>
    <property type="evidence" value="ECO:0007669"/>
    <property type="project" value="UniProtKB-UniRule"/>
</dbReference>
<dbReference type="InterPro" id="IPR036968">
    <property type="entry name" value="Enolpyruvate_Tfrase_sf"/>
</dbReference>
<dbReference type="UniPathway" id="UPA00219"/>
<dbReference type="EMBL" id="NXLW01000002">
    <property type="protein sequence ID" value="RDU73397.1"/>
    <property type="molecule type" value="Genomic_DNA"/>
</dbReference>
<dbReference type="PANTHER" id="PTHR43783">
    <property type="entry name" value="UDP-N-ACETYLGLUCOSAMINE 1-CARBOXYVINYLTRANSFERASE"/>
    <property type="match status" value="1"/>
</dbReference>
<dbReference type="SUPFAM" id="SSF55205">
    <property type="entry name" value="EPT/RTPC-like"/>
    <property type="match status" value="1"/>
</dbReference>
<evidence type="ECO:0000259" key="13">
    <source>
        <dbReference type="Pfam" id="PF00275"/>
    </source>
</evidence>
<keyword evidence="7 12" id="KW-0573">Peptidoglycan synthesis</keyword>
<dbReference type="EC" id="2.5.1.7" evidence="12"/>
<sequence>MDYLEIEGGHTLQGNVKISGAKNAALPLLALSLLAKNEFILQNIPQVSDISTFIKLLNMLGAKVSLPSSNNTNIIEKTLIFNTQDVHNTKAIYDIVRKMRASILVLGPLLTRFGHCEVSLPGGCAIGARPVDLHIKSLQQLGADIEVNGGYIIAKATNKLQGRDIVFDKITVTGTSNVIMAAALAKGRTKIINAAKEPEVIQVCQALQDAGLQIKGIGTPEIEIEGSNGELLDFKPIHIIPDRIEAGTYLCAGAITNSHICLQNINIEHTESISAKLREIGFEILYRDSLNSQSIEILPMSRPAKAFRITTTEYPGFPTDMQAQFMALSTQCNGSSFIKETLFENRFMHASELQRLGANITIDGNVAQINGKNELIGADVMATDLRASSALVLAALVAKGISRIHRIYHLDRGYEKLEQKLNALGAKITRLQE</sequence>
<feature type="binding site" evidence="12">
    <location>
        <position position="100"/>
    </location>
    <ligand>
        <name>UDP-N-acetyl-alpha-D-glucosamine</name>
        <dbReference type="ChEBI" id="CHEBI:57705"/>
    </ligand>
</feature>
<keyword evidence="4 12" id="KW-0132">Cell division</keyword>
<evidence type="ECO:0000256" key="12">
    <source>
        <dbReference type="HAMAP-Rule" id="MF_00111"/>
    </source>
</evidence>
<feature type="binding site" evidence="12">
    <location>
        <position position="320"/>
    </location>
    <ligand>
        <name>UDP-N-acetyl-alpha-D-glucosamine</name>
        <dbReference type="ChEBI" id="CHEBI:57705"/>
    </ligand>
</feature>
<evidence type="ECO:0000256" key="8">
    <source>
        <dbReference type="ARBA" id="ARBA00023306"/>
    </source>
</evidence>
<keyword evidence="12" id="KW-0670">Pyruvate</keyword>
<dbReference type="Proteomes" id="UP000256424">
    <property type="component" value="Unassembled WGS sequence"/>
</dbReference>
<dbReference type="NCBIfam" id="TIGR01072">
    <property type="entry name" value="murA"/>
    <property type="match status" value="1"/>
</dbReference>
<keyword evidence="9 12" id="KW-0961">Cell wall biogenesis/degradation</keyword>
<dbReference type="InterPro" id="IPR013792">
    <property type="entry name" value="RNA3'P_cycl/enolpyr_Trfase_a/b"/>
</dbReference>
<gene>
    <name evidence="12 14" type="primary">murA</name>
    <name evidence="14" type="ORF">CQA66_01660</name>
</gene>
<dbReference type="InterPro" id="IPR050068">
    <property type="entry name" value="MurA_subfamily"/>
</dbReference>
<feature type="domain" description="Enolpyruvate transferase" evidence="13">
    <location>
        <begin position="7"/>
        <end position="421"/>
    </location>
</feature>
<dbReference type="GO" id="GO:0051301">
    <property type="term" value="P:cell division"/>
    <property type="evidence" value="ECO:0007669"/>
    <property type="project" value="UniProtKB-KW"/>
</dbReference>
<feature type="binding site" evidence="12">
    <location>
        <position position="342"/>
    </location>
    <ligand>
        <name>UDP-N-acetyl-alpha-D-glucosamine</name>
        <dbReference type="ChEBI" id="CHEBI:57705"/>
    </ligand>
</feature>
<evidence type="ECO:0000256" key="3">
    <source>
        <dbReference type="ARBA" id="ARBA00022490"/>
    </source>
</evidence>
<comment type="pathway">
    <text evidence="2 12">Cell wall biogenesis; peptidoglycan biosynthesis.</text>
</comment>
<dbReference type="PANTHER" id="PTHR43783:SF1">
    <property type="entry name" value="UDP-N-ACETYLGLUCOSAMINE 1-CARBOXYVINYLTRANSFERASE"/>
    <property type="match status" value="1"/>
</dbReference>
<name>A0A3D8J7C1_9HELI</name>
<dbReference type="InterPro" id="IPR005750">
    <property type="entry name" value="UDP_GlcNAc_COvinyl_MurA"/>
</dbReference>
<dbReference type="GO" id="GO:0008360">
    <property type="term" value="P:regulation of cell shape"/>
    <property type="evidence" value="ECO:0007669"/>
    <property type="project" value="UniProtKB-KW"/>
</dbReference>
<feature type="active site" description="Proton donor" evidence="12">
    <location>
        <position position="124"/>
    </location>
</feature>
<keyword evidence="3 12" id="KW-0963">Cytoplasm</keyword>
<dbReference type="HAMAP" id="MF_00111">
    <property type="entry name" value="MurA"/>
    <property type="match status" value="1"/>
</dbReference>